<keyword evidence="1" id="KW-0732">Signal</keyword>
<dbReference type="AlphaFoldDB" id="A0A6M8F8D7"/>
<protein>
    <submittedName>
        <fullName evidence="2">TonB C-terminal domain-containing protein</fullName>
    </submittedName>
</protein>
<keyword evidence="3" id="KW-1185">Reference proteome</keyword>
<dbReference type="SUPFAM" id="SSF74653">
    <property type="entry name" value="TolA/TonB C-terminal domain"/>
    <property type="match status" value="1"/>
</dbReference>
<dbReference type="PROSITE" id="PS51257">
    <property type="entry name" value="PROKAR_LIPOPROTEIN"/>
    <property type="match status" value="1"/>
</dbReference>
<organism evidence="2 3">
    <name type="scientific">Aquipseudomonas campi</name>
    <dbReference type="NCBI Taxonomy" id="2731681"/>
    <lineage>
        <taxon>Bacteria</taxon>
        <taxon>Pseudomonadati</taxon>
        <taxon>Pseudomonadota</taxon>
        <taxon>Gammaproteobacteria</taxon>
        <taxon>Pseudomonadales</taxon>
        <taxon>Pseudomonadaceae</taxon>
        <taxon>Aquipseudomonas</taxon>
    </lineage>
</organism>
<evidence type="ECO:0000313" key="2">
    <source>
        <dbReference type="EMBL" id="QKE62483.1"/>
    </source>
</evidence>
<name>A0A6M8F8D7_9GAMM</name>
<evidence type="ECO:0000313" key="3">
    <source>
        <dbReference type="Proteomes" id="UP000501379"/>
    </source>
</evidence>
<gene>
    <name evidence="2" type="ORF">HNE05_03615</name>
</gene>
<accession>A0A6M8F8D7</accession>
<dbReference type="KEGG" id="pcam:HNE05_03615"/>
<reference evidence="2" key="1">
    <citation type="submission" date="2020-07" db="EMBL/GenBank/DDBJ databases">
        <title>Nitrate ammonifying Pseudomonas campi sp. nov. isolated from German agricultural grassland.</title>
        <authorList>
            <person name="Timsy T."/>
            <person name="Ulrich A."/>
            <person name="Spanner T."/>
            <person name="Foesel B."/>
            <person name="Kolb S."/>
            <person name="Horn M.A."/>
            <person name="Behrendt U."/>
        </authorList>
    </citation>
    <scope>NUCLEOTIDE SEQUENCE</scope>
    <source>
        <strain evidence="2">S1-A32-2</strain>
    </source>
</reference>
<dbReference type="Gene3D" id="3.30.1150.10">
    <property type="match status" value="1"/>
</dbReference>
<feature type="chain" id="PRO_5026648454" evidence="1">
    <location>
        <begin position="27"/>
        <end position="150"/>
    </location>
</feature>
<feature type="signal peptide" evidence="1">
    <location>
        <begin position="1"/>
        <end position="26"/>
    </location>
</feature>
<dbReference type="Pfam" id="PF13103">
    <property type="entry name" value="TonB_2"/>
    <property type="match status" value="1"/>
</dbReference>
<dbReference type="EMBL" id="CP053697">
    <property type="protein sequence ID" value="QKE62483.1"/>
    <property type="molecule type" value="Genomic_DNA"/>
</dbReference>
<dbReference type="Proteomes" id="UP000501379">
    <property type="component" value="Chromosome"/>
</dbReference>
<dbReference type="RefSeq" id="WP_173204321.1">
    <property type="nucleotide sequence ID" value="NZ_CP053697.2"/>
</dbReference>
<evidence type="ECO:0000256" key="1">
    <source>
        <dbReference type="SAM" id="SignalP"/>
    </source>
</evidence>
<sequence>MYTRSFLIFLIALTISGCIPTHSHHAAAPQSAPEPQDCIDTNKEYSPAYIKMEPYEGYIDEVKEKLRRVGNLNAGHSNRIKSSKISIIQVRIDRHGLLKEAKVASPSCDPKANEQFIKIIRMAAPFSPFPNYSTIDESSFEVKMIFDPSK</sequence>
<proteinExistence type="predicted"/>